<keyword evidence="1" id="KW-1133">Transmembrane helix</keyword>
<sequence length="98" mass="10826">MKGNKYVYLSIFFVLLSIICNGYNPLMSMLFGSLKSIVLFTGIANCIMLIISIVMIDKGLKSELSSGVRKVAKVWPFVILIVILLQLLSILILFGILG</sequence>
<organism evidence="2 4">
    <name type="scientific">Macrococcoides canis</name>
    <dbReference type="NCBI Taxonomy" id="1855823"/>
    <lineage>
        <taxon>Bacteria</taxon>
        <taxon>Bacillati</taxon>
        <taxon>Bacillota</taxon>
        <taxon>Bacilli</taxon>
        <taxon>Bacillales</taxon>
        <taxon>Staphylococcaceae</taxon>
        <taxon>Macrococcoides</taxon>
    </lineage>
</organism>
<dbReference type="AlphaFoldDB" id="A0A1W7AEJ3"/>
<dbReference type="STRING" id="1855823.MCCS_19240"/>
<dbReference type="EMBL" id="CP021059">
    <property type="protein sequence ID" value="ARQ07550.1"/>
    <property type="molecule type" value="Genomic_DNA"/>
</dbReference>
<name>A0A1W7AEJ3_9STAP</name>
<dbReference type="OrthoDB" id="2418694at2"/>
<feature type="transmembrane region" description="Helical" evidence="1">
    <location>
        <begin position="76"/>
        <end position="97"/>
    </location>
</feature>
<keyword evidence="4" id="KW-1185">Reference proteome</keyword>
<reference evidence="2 4" key="1">
    <citation type="journal article" date="2017" name="Int. J. Syst. Evol. Microbiol.">
        <title>Macrococcus canis sp. nov., a skin bacterium associated with infections in dogs.</title>
        <authorList>
            <person name="Gobeli Brawand S."/>
            <person name="Cotting K."/>
            <person name="Gomez-Sanz E."/>
            <person name="Collaud A."/>
            <person name="Thomann A."/>
            <person name="Brodard I."/>
            <person name="Rodriguez-Campos S."/>
            <person name="Strauss C."/>
            <person name="Perreten V."/>
        </authorList>
    </citation>
    <scope>NUCLEOTIDE SEQUENCE [LARGE SCALE GENOMIC DNA]</scope>
    <source>
        <strain evidence="2 4">KM45013</strain>
    </source>
</reference>
<feature type="transmembrane region" description="Helical" evidence="1">
    <location>
        <begin position="36"/>
        <end position="56"/>
    </location>
</feature>
<evidence type="ECO:0000313" key="3">
    <source>
        <dbReference type="EMBL" id="QIH78916.1"/>
    </source>
</evidence>
<evidence type="ECO:0000313" key="2">
    <source>
        <dbReference type="EMBL" id="ARQ07550.1"/>
    </source>
</evidence>
<dbReference type="KEGG" id="mcak:MCCS_19240"/>
<reference evidence="2" key="2">
    <citation type="submission" date="2017-04" db="EMBL/GenBank/DDBJ databases">
        <authorList>
            <person name="Afonso C.L."/>
            <person name="Miller P.J."/>
            <person name="Scott M.A."/>
            <person name="Spackman E."/>
            <person name="Goraichik I."/>
            <person name="Dimitrov K.M."/>
            <person name="Suarez D.L."/>
            <person name="Swayne D.E."/>
        </authorList>
    </citation>
    <scope>NUCLEOTIDE SEQUENCE</scope>
    <source>
        <strain evidence="2">KM45013</strain>
    </source>
</reference>
<dbReference type="Proteomes" id="UP000501122">
    <property type="component" value="Chromosome"/>
</dbReference>
<feature type="transmembrane region" description="Helical" evidence="1">
    <location>
        <begin position="6"/>
        <end position="24"/>
    </location>
</feature>
<dbReference type="RefSeq" id="WP_086043104.1">
    <property type="nucleotide sequence ID" value="NZ_CBCRZA010000004.1"/>
</dbReference>
<protein>
    <submittedName>
        <fullName evidence="2">Uncharacterized protein</fullName>
    </submittedName>
</protein>
<proteinExistence type="predicted"/>
<keyword evidence="1" id="KW-0812">Transmembrane</keyword>
<accession>A0A1W7AEJ3</accession>
<dbReference type="GeneID" id="35296016"/>
<dbReference type="EMBL" id="CP047363">
    <property type="protein sequence ID" value="QIH78916.1"/>
    <property type="molecule type" value="Genomic_DNA"/>
</dbReference>
<evidence type="ECO:0000313" key="4">
    <source>
        <dbReference type="Proteomes" id="UP000194154"/>
    </source>
</evidence>
<evidence type="ECO:0000256" key="1">
    <source>
        <dbReference type="SAM" id="Phobius"/>
    </source>
</evidence>
<dbReference type="Proteomes" id="UP000194154">
    <property type="component" value="Chromosome"/>
</dbReference>
<keyword evidence="1" id="KW-0472">Membrane</keyword>
<reference evidence="3" key="3">
    <citation type="journal article" date="2020" name="Antimicrob. Agents Chemother.">
        <title>The novel macrolide resistance genes mef(D), msr(F) and msr(H) are present on resistance islands in Macrococcus canis, Macrococcus caseolyticus and Staphylococcus aureus.</title>
        <authorList>
            <person name="Schwendener S."/>
            <person name="Dona V."/>
            <person name="Perreten V."/>
        </authorList>
    </citation>
    <scope>NUCLEOTIDE SEQUENCE</scope>
    <source>
        <strain evidence="3">Epi0076A</strain>
    </source>
</reference>
<gene>
    <name evidence="3" type="ORF">GTN30_09520</name>
    <name evidence="2" type="ORF">MCCS_19240</name>
</gene>